<evidence type="ECO:0000313" key="6">
    <source>
        <dbReference type="Proteomes" id="UP000030408"/>
    </source>
</evidence>
<dbReference type="InterPro" id="IPR055398">
    <property type="entry name" value="Rossmann-like_BshC"/>
</dbReference>
<dbReference type="InterPro" id="IPR055399">
    <property type="entry name" value="CC_BshC"/>
</dbReference>
<evidence type="ECO:0000259" key="3">
    <source>
        <dbReference type="Pfam" id="PF10079"/>
    </source>
</evidence>
<dbReference type="Pfam" id="PF10079">
    <property type="entry name" value="Rossmann-like_BshC"/>
    <property type="match status" value="1"/>
</dbReference>
<evidence type="ECO:0000259" key="4">
    <source>
        <dbReference type="Pfam" id="PF24850"/>
    </source>
</evidence>
<protein>
    <recommendedName>
        <fullName evidence="2">Putative cysteine ligase BshC</fullName>
        <ecNumber evidence="2">6.-.-.-</ecNumber>
    </recommendedName>
</protein>
<name>A0A0A3HU58_9BACL</name>
<evidence type="ECO:0000256" key="2">
    <source>
        <dbReference type="HAMAP-Rule" id="MF_01867"/>
    </source>
</evidence>
<keyword evidence="6" id="KW-1185">Reference proteome</keyword>
<gene>
    <name evidence="2" type="primary">bshC</name>
    <name evidence="5" type="ORF">CD33_17440</name>
</gene>
<accession>A0A0A3HU58</accession>
<dbReference type="eggNOG" id="COG4365">
    <property type="taxonomic scope" value="Bacteria"/>
</dbReference>
<reference evidence="5 6" key="1">
    <citation type="submission" date="2014-02" db="EMBL/GenBank/DDBJ databases">
        <title>Draft genome sequence of Lysinibacillus sinduriensis JCM 15800.</title>
        <authorList>
            <person name="Zhang F."/>
            <person name="Wang G."/>
            <person name="Zhang L."/>
        </authorList>
    </citation>
    <scope>NUCLEOTIDE SEQUENCE [LARGE SCALE GENOMIC DNA]</scope>
    <source>
        <strain evidence="5 6">JCM 15800</strain>
    </source>
</reference>
<dbReference type="RefSeq" id="WP_036202732.1">
    <property type="nucleotide sequence ID" value="NZ_AVCY01000001.1"/>
</dbReference>
<keyword evidence="1 2" id="KW-0436">Ligase</keyword>
<dbReference type="STRING" id="1384057.CD33_17440"/>
<feature type="domain" description="Bacillithiol biosynthesis BshC N-terminal Rossmann-like" evidence="3">
    <location>
        <begin position="1"/>
        <end position="377"/>
    </location>
</feature>
<comment type="function">
    <text evidence="2">Involved in bacillithiol (BSH) biosynthesis. May catalyze the last step of the pathway, the addition of cysteine to glucosamine malate (GlcN-Mal) to generate BSH.</text>
</comment>
<dbReference type="Pfam" id="PF24850">
    <property type="entry name" value="CC_BshC"/>
    <property type="match status" value="1"/>
</dbReference>
<dbReference type="GO" id="GO:0016874">
    <property type="term" value="F:ligase activity"/>
    <property type="evidence" value="ECO:0007669"/>
    <property type="project" value="UniProtKB-UniRule"/>
</dbReference>
<proteinExistence type="inferred from homology"/>
<dbReference type="OrthoDB" id="9765151at2"/>
<sequence length="538" mass="62067">MRLEHIEIPVSNKLLAEYWSGSEELLSFFEYKYNDEAYRTRYNYLKSKHYYSAELSAIVRQYMEPFGISKKVEENLTALANGSVAVVGGQQAGILTGPLYSVHKAISVILLAKKQSSELGEKIVPIFWIAGEDHDLDEINHTFTIVEGSIKKRVYGKRTKLKTMASTTNVNKEELKSLLSTIFKDYGETEYTHSLYENCIFQLEQSKTFTDFFARLMNELFKTEGLLMIDAAYEPFRKYESEYFIKIIESNEKIAEAVVEREKLLSGAGFGNPIEASPESANLFYVQEGERFLLERNAEFYQDASGFIKMSKEQLLEVAKNNPEMLSNNVVTRPLMQEMTIPVLAFVGGPGELAYWATLKDAFNVLDLQMPILAPRLNITLVDRKIDQLLSTYQLSVLDIIDGKAKALKAEYIDGVQDKEAKEQLVALNMLVKEHYRELNAHLKSQQIELQLLVDKNIKYHEKQFDYLSKKIEQQVLIKHKKTIRHFDSMQFEIYPNDSLQERVYNPFQYLNQYGPELIRDLCSLPFEIANKHYVILL</sequence>
<dbReference type="HAMAP" id="MF_01867">
    <property type="entry name" value="BshC"/>
    <property type="match status" value="1"/>
</dbReference>
<dbReference type="PIRSF" id="PIRSF012535">
    <property type="entry name" value="UCP012535"/>
    <property type="match status" value="1"/>
</dbReference>
<feature type="domain" description="Bacillithiol biosynthesis BshC C-terminal coiled-coil" evidence="4">
    <location>
        <begin position="379"/>
        <end position="537"/>
    </location>
</feature>
<dbReference type="InterPro" id="IPR011199">
    <property type="entry name" value="Bacillithiol_biosynth_BshC"/>
</dbReference>
<organism evidence="5 6">
    <name type="scientific">Ureibacillus sinduriensis BLB-1 = JCM 15800</name>
    <dbReference type="NCBI Taxonomy" id="1384057"/>
    <lineage>
        <taxon>Bacteria</taxon>
        <taxon>Bacillati</taxon>
        <taxon>Bacillota</taxon>
        <taxon>Bacilli</taxon>
        <taxon>Bacillales</taxon>
        <taxon>Caryophanaceae</taxon>
        <taxon>Ureibacillus</taxon>
    </lineage>
</organism>
<comment type="caution">
    <text evidence="5">The sequence shown here is derived from an EMBL/GenBank/DDBJ whole genome shotgun (WGS) entry which is preliminary data.</text>
</comment>
<dbReference type="Proteomes" id="UP000030408">
    <property type="component" value="Unassembled WGS sequence"/>
</dbReference>
<dbReference type="NCBIfam" id="TIGR03998">
    <property type="entry name" value="thiol_BshC"/>
    <property type="match status" value="1"/>
</dbReference>
<evidence type="ECO:0000256" key="1">
    <source>
        <dbReference type="ARBA" id="ARBA00022598"/>
    </source>
</evidence>
<comment type="similarity">
    <text evidence="2">Belongs to the BshC family.</text>
</comment>
<dbReference type="EC" id="6.-.-.-" evidence="2"/>
<evidence type="ECO:0000313" key="5">
    <source>
        <dbReference type="EMBL" id="KGR73798.1"/>
    </source>
</evidence>
<dbReference type="AlphaFoldDB" id="A0A0A3HU58"/>
<dbReference type="EMBL" id="JPVO01000055">
    <property type="protein sequence ID" value="KGR73798.1"/>
    <property type="molecule type" value="Genomic_DNA"/>
</dbReference>